<dbReference type="Pfam" id="PF07589">
    <property type="entry name" value="PEP-CTERM"/>
    <property type="match status" value="1"/>
</dbReference>
<sequence length="208" mass="22157">MKFKAILLAAAAMIGFSHAATQIDYDNGFTTFTQVITSNQPFTEVTSDPGSGVTFNTYLRSGQIVLPGETIPFLENYNGSTINSGATWITLPTYVNAFGLSAAMNNDFGNGFIYINFLDSNPTTGTTVVDNATISVPLSSLDLTTAAFKSDAQFNTVEIMVVNGTNNYLRLGGDDIRFGDVSAQAVPEPSAALLGTLGMLGLALRRRR</sequence>
<keyword evidence="3" id="KW-1185">Reference proteome</keyword>
<dbReference type="AlphaFoldDB" id="A0A6B3LA69"/>
<evidence type="ECO:0000313" key="2">
    <source>
        <dbReference type="EMBL" id="QQL45390.1"/>
    </source>
</evidence>
<gene>
    <name evidence="2" type="ORF">G3M56_002020</name>
</gene>
<proteinExistence type="predicted"/>
<dbReference type="KEGG" id="soa:G3M56_002020"/>
<reference evidence="2 3" key="1">
    <citation type="submission" date="2020-12" db="EMBL/GenBank/DDBJ databases">
        <title>Sulforoseuscoccus oceanibium gen. nov., sp. nov., a representative of the phylum Verrucomicrobia with special cytoplasmic membrane, and proposal of Sulforoseuscoccusaceae fam. nov.</title>
        <authorList>
            <person name="Xi F."/>
        </authorList>
    </citation>
    <scope>NUCLEOTIDE SEQUENCE [LARGE SCALE GENOMIC DNA]</scope>
    <source>
        <strain evidence="2 3">T37</strain>
    </source>
</reference>
<accession>A0A6B3LA69</accession>
<protein>
    <submittedName>
        <fullName evidence="2">PEP-CTERM sorting domain-containing protein</fullName>
    </submittedName>
</protein>
<dbReference type="RefSeq" id="WP_164365208.1">
    <property type="nucleotide sequence ID" value="NZ_CP066776.1"/>
</dbReference>
<dbReference type="Proteomes" id="UP000475117">
    <property type="component" value="Chromosome"/>
</dbReference>
<dbReference type="InterPro" id="IPR013424">
    <property type="entry name" value="Ice-binding_C"/>
</dbReference>
<name>A0A6B3LA69_9BACT</name>
<evidence type="ECO:0000313" key="3">
    <source>
        <dbReference type="Proteomes" id="UP000475117"/>
    </source>
</evidence>
<organism evidence="2 3">
    <name type="scientific">Sulfuriroseicoccus oceanibius</name>
    <dbReference type="NCBI Taxonomy" id="2707525"/>
    <lineage>
        <taxon>Bacteria</taxon>
        <taxon>Pseudomonadati</taxon>
        <taxon>Verrucomicrobiota</taxon>
        <taxon>Verrucomicrobiia</taxon>
        <taxon>Verrucomicrobiales</taxon>
        <taxon>Verrucomicrobiaceae</taxon>
        <taxon>Sulfuriroseicoccus</taxon>
    </lineage>
</organism>
<feature type="domain" description="Ice-binding protein C-terminal" evidence="1">
    <location>
        <begin position="185"/>
        <end position="207"/>
    </location>
</feature>
<evidence type="ECO:0000259" key="1">
    <source>
        <dbReference type="Pfam" id="PF07589"/>
    </source>
</evidence>
<dbReference type="EMBL" id="CP066776">
    <property type="protein sequence ID" value="QQL45390.1"/>
    <property type="molecule type" value="Genomic_DNA"/>
</dbReference>